<feature type="domain" description="DUF1918" evidence="1">
    <location>
        <begin position="1"/>
        <end position="58"/>
    </location>
</feature>
<dbReference type="RefSeq" id="WP_284922103.1">
    <property type="nucleotide sequence ID" value="NZ_CP126980.1"/>
</dbReference>
<dbReference type="InterPro" id="IPR015035">
    <property type="entry name" value="DUF1918"/>
</dbReference>
<accession>A0ABY8WUZ1</accession>
<dbReference type="Proteomes" id="UP001240150">
    <property type="component" value="Chromosome"/>
</dbReference>
<gene>
    <name evidence="2" type="ORF">ACTOB_004288</name>
</gene>
<evidence type="ECO:0000313" key="3">
    <source>
        <dbReference type="Proteomes" id="UP001240150"/>
    </source>
</evidence>
<dbReference type="Pfam" id="PF08940">
    <property type="entry name" value="DUF1918"/>
    <property type="match status" value="1"/>
</dbReference>
<keyword evidence="3" id="KW-1185">Reference proteome</keyword>
<dbReference type="EMBL" id="CP126980">
    <property type="protein sequence ID" value="WIN00574.1"/>
    <property type="molecule type" value="Genomic_DNA"/>
</dbReference>
<evidence type="ECO:0000259" key="1">
    <source>
        <dbReference type="Pfam" id="PF08940"/>
    </source>
</evidence>
<sequence>MKARTGDRIVVAGNREGNVRRVGVITAVGHADGRPPYHVRWLEDGHTSVVFPGPEAHIEPATGVEPAAGR</sequence>
<dbReference type="SUPFAM" id="SSF50118">
    <property type="entry name" value="Cell growth inhibitor/plasmid maintenance toxic component"/>
    <property type="match status" value="1"/>
</dbReference>
<name>A0ABY8WUZ1_9ACTN</name>
<protein>
    <submittedName>
        <fullName evidence="2">DUF1918 domain-containing protein</fullName>
    </submittedName>
</protein>
<reference evidence="2 3" key="1">
    <citation type="submission" date="2023-06" db="EMBL/GenBank/DDBJ databases">
        <authorList>
            <person name="Yushchuk O."/>
            <person name="Binda E."/>
            <person name="Ruckert-Reed C."/>
            <person name="Fedorenko V."/>
            <person name="Kalinowski J."/>
            <person name="Marinelli F."/>
        </authorList>
    </citation>
    <scope>NUCLEOTIDE SEQUENCE [LARGE SCALE GENOMIC DNA]</scope>
    <source>
        <strain evidence="2 3">NRRL 3884</strain>
    </source>
</reference>
<dbReference type="Gene3D" id="2.30.30.440">
    <property type="entry name" value="Domain of unknown function DUF1918"/>
    <property type="match status" value="1"/>
</dbReference>
<organism evidence="2 3">
    <name type="scientific">Actinoplanes oblitus</name>
    <dbReference type="NCBI Taxonomy" id="3040509"/>
    <lineage>
        <taxon>Bacteria</taxon>
        <taxon>Bacillati</taxon>
        <taxon>Actinomycetota</taxon>
        <taxon>Actinomycetes</taxon>
        <taxon>Micromonosporales</taxon>
        <taxon>Micromonosporaceae</taxon>
        <taxon>Actinoplanes</taxon>
    </lineage>
</organism>
<evidence type="ECO:0000313" key="2">
    <source>
        <dbReference type="EMBL" id="WIN00574.1"/>
    </source>
</evidence>
<proteinExistence type="predicted"/>